<comment type="catalytic activity">
    <reaction evidence="7 8">
        <text>UDP-N-acetyl-alpha-D-muramoyl-L-alanine + D-glutamate + ATP = UDP-N-acetyl-alpha-D-muramoyl-L-alanyl-D-glutamate + ADP + phosphate + H(+)</text>
        <dbReference type="Rhea" id="RHEA:16429"/>
        <dbReference type="ChEBI" id="CHEBI:15378"/>
        <dbReference type="ChEBI" id="CHEBI:29986"/>
        <dbReference type="ChEBI" id="CHEBI:30616"/>
        <dbReference type="ChEBI" id="CHEBI:43474"/>
        <dbReference type="ChEBI" id="CHEBI:83898"/>
        <dbReference type="ChEBI" id="CHEBI:83900"/>
        <dbReference type="ChEBI" id="CHEBI:456216"/>
        <dbReference type="EC" id="6.3.2.9"/>
    </reaction>
</comment>
<evidence type="ECO:0000256" key="1">
    <source>
        <dbReference type="ARBA" id="ARBA00004496"/>
    </source>
</evidence>
<keyword evidence="3 7" id="KW-0963">Cytoplasm</keyword>
<organism evidence="11 12">
    <name type="scientific">Candidatus Woykebacteria bacterium RIFCSPLOWO2_01_FULL_43_14</name>
    <dbReference type="NCBI Taxonomy" id="1802605"/>
    <lineage>
        <taxon>Bacteria</taxon>
        <taxon>Candidatus Woykeibacteriota</taxon>
    </lineage>
</organism>
<dbReference type="Proteomes" id="UP000177718">
    <property type="component" value="Unassembled WGS sequence"/>
</dbReference>
<feature type="domain" description="Mur ligase central" evidence="10">
    <location>
        <begin position="91"/>
        <end position="213"/>
    </location>
</feature>
<keyword evidence="7 8" id="KW-0573">Peptidoglycan synthesis</keyword>
<evidence type="ECO:0000256" key="3">
    <source>
        <dbReference type="ARBA" id="ARBA00022490"/>
    </source>
</evidence>
<evidence type="ECO:0000256" key="6">
    <source>
        <dbReference type="ARBA" id="ARBA00022840"/>
    </source>
</evidence>
<evidence type="ECO:0000313" key="12">
    <source>
        <dbReference type="Proteomes" id="UP000177718"/>
    </source>
</evidence>
<evidence type="ECO:0000256" key="2">
    <source>
        <dbReference type="ARBA" id="ARBA00004752"/>
    </source>
</evidence>
<evidence type="ECO:0000256" key="4">
    <source>
        <dbReference type="ARBA" id="ARBA00022598"/>
    </source>
</evidence>
<evidence type="ECO:0000313" key="11">
    <source>
        <dbReference type="EMBL" id="OGY30736.1"/>
    </source>
</evidence>
<feature type="binding site" evidence="7">
    <location>
        <begin position="93"/>
        <end position="99"/>
    </location>
    <ligand>
        <name>ATP</name>
        <dbReference type="ChEBI" id="CHEBI:30616"/>
    </ligand>
</feature>
<dbReference type="InterPro" id="IPR004101">
    <property type="entry name" value="Mur_ligase_C"/>
</dbReference>
<comment type="caution">
    <text evidence="11">The sequence shown here is derived from an EMBL/GenBank/DDBJ whole genome shotgun (WGS) entry which is preliminary data.</text>
</comment>
<comment type="similarity">
    <text evidence="7">Belongs to the MurCDEF family.</text>
</comment>
<protein>
    <recommendedName>
        <fullName evidence="7 8">UDP-N-acetylmuramoylalanine--D-glutamate ligase</fullName>
        <ecNumber evidence="7 8">6.3.2.9</ecNumber>
    </recommendedName>
    <alternativeName>
        <fullName evidence="7">D-glutamic acid-adding enzyme</fullName>
    </alternativeName>
    <alternativeName>
        <fullName evidence="7">UDP-N-acetylmuramoyl-L-alanyl-D-glutamate synthetase</fullName>
    </alternativeName>
</protein>
<keyword evidence="7 8" id="KW-0132">Cell division</keyword>
<reference evidence="11 12" key="1">
    <citation type="journal article" date="2016" name="Nat. Commun.">
        <title>Thousands of microbial genomes shed light on interconnected biogeochemical processes in an aquifer system.</title>
        <authorList>
            <person name="Anantharaman K."/>
            <person name="Brown C.T."/>
            <person name="Hug L.A."/>
            <person name="Sharon I."/>
            <person name="Castelle C.J."/>
            <person name="Probst A.J."/>
            <person name="Thomas B.C."/>
            <person name="Singh A."/>
            <person name="Wilkins M.J."/>
            <person name="Karaoz U."/>
            <person name="Brodie E.L."/>
            <person name="Williams K.H."/>
            <person name="Hubbard S.S."/>
            <person name="Banfield J.F."/>
        </authorList>
    </citation>
    <scope>NUCLEOTIDE SEQUENCE [LARGE SCALE GENOMIC DNA]</scope>
</reference>
<dbReference type="GO" id="GO:0008764">
    <property type="term" value="F:UDP-N-acetylmuramoylalanine-D-glutamate ligase activity"/>
    <property type="evidence" value="ECO:0007669"/>
    <property type="project" value="UniProtKB-UniRule"/>
</dbReference>
<evidence type="ECO:0000256" key="7">
    <source>
        <dbReference type="HAMAP-Rule" id="MF_00639"/>
    </source>
</evidence>
<dbReference type="EC" id="6.3.2.9" evidence="7 8"/>
<keyword evidence="7 8" id="KW-0133">Cell shape</keyword>
<dbReference type="HAMAP" id="MF_00639">
    <property type="entry name" value="MurD"/>
    <property type="match status" value="1"/>
</dbReference>
<dbReference type="STRING" id="1802605.A3A61_03845"/>
<keyword evidence="4 7" id="KW-0436">Ligase</keyword>
<dbReference type="PANTHER" id="PTHR43692:SF1">
    <property type="entry name" value="UDP-N-ACETYLMURAMOYLALANINE--D-GLUTAMATE LIGASE"/>
    <property type="match status" value="1"/>
</dbReference>
<dbReference type="SUPFAM" id="SSF53244">
    <property type="entry name" value="MurD-like peptide ligases, peptide-binding domain"/>
    <property type="match status" value="1"/>
</dbReference>
<comment type="subcellular location">
    <subcellularLocation>
        <location evidence="1 7 8">Cytoplasm</location>
    </subcellularLocation>
</comment>
<feature type="domain" description="Mur ligase C-terminal" evidence="9">
    <location>
        <begin position="267"/>
        <end position="381"/>
    </location>
</feature>
<dbReference type="EMBL" id="MHDB01000042">
    <property type="protein sequence ID" value="OGY30736.1"/>
    <property type="molecule type" value="Genomic_DNA"/>
</dbReference>
<dbReference type="Pfam" id="PF02875">
    <property type="entry name" value="Mur_ligase_C"/>
    <property type="match status" value="1"/>
</dbReference>
<dbReference type="InterPro" id="IPR005762">
    <property type="entry name" value="MurD"/>
</dbReference>
<dbReference type="GO" id="GO:0051301">
    <property type="term" value="P:cell division"/>
    <property type="evidence" value="ECO:0007669"/>
    <property type="project" value="UniProtKB-KW"/>
</dbReference>
<gene>
    <name evidence="7" type="primary">murD</name>
    <name evidence="11" type="ORF">A3A61_03845</name>
</gene>
<dbReference type="GO" id="GO:0005524">
    <property type="term" value="F:ATP binding"/>
    <property type="evidence" value="ECO:0007669"/>
    <property type="project" value="UniProtKB-UniRule"/>
</dbReference>
<name>A0A1G1WSK3_9BACT</name>
<keyword evidence="7 8" id="KW-0961">Cell wall biogenesis/degradation</keyword>
<dbReference type="InterPro" id="IPR036615">
    <property type="entry name" value="Mur_ligase_C_dom_sf"/>
</dbReference>
<keyword evidence="5 7" id="KW-0547">Nucleotide-binding</keyword>
<accession>A0A1G1WSK3</accession>
<dbReference type="GO" id="GO:0009252">
    <property type="term" value="P:peptidoglycan biosynthetic process"/>
    <property type="evidence" value="ECO:0007669"/>
    <property type="project" value="UniProtKB-UniRule"/>
</dbReference>
<dbReference type="GO" id="GO:0071555">
    <property type="term" value="P:cell wall organization"/>
    <property type="evidence" value="ECO:0007669"/>
    <property type="project" value="UniProtKB-KW"/>
</dbReference>
<dbReference type="SUPFAM" id="SSF53623">
    <property type="entry name" value="MurD-like peptide ligases, catalytic domain"/>
    <property type="match status" value="1"/>
</dbReference>
<proteinExistence type="inferred from homology"/>
<dbReference type="NCBIfam" id="TIGR01087">
    <property type="entry name" value="murD"/>
    <property type="match status" value="1"/>
</dbReference>
<dbReference type="InterPro" id="IPR036565">
    <property type="entry name" value="Mur-like_cat_sf"/>
</dbReference>
<comment type="function">
    <text evidence="7 8">Cell wall formation. Catalyzes the addition of glutamate to the nucleotide precursor UDP-N-acetylmuramoyl-L-alanine (UMA).</text>
</comment>
<keyword evidence="7 8" id="KW-0131">Cell cycle</keyword>
<dbReference type="Gene3D" id="3.90.190.20">
    <property type="entry name" value="Mur ligase, C-terminal domain"/>
    <property type="match status" value="1"/>
</dbReference>
<dbReference type="Gene3D" id="3.40.1190.10">
    <property type="entry name" value="Mur-like, catalytic domain"/>
    <property type="match status" value="1"/>
</dbReference>
<evidence type="ECO:0000256" key="5">
    <source>
        <dbReference type="ARBA" id="ARBA00022741"/>
    </source>
</evidence>
<dbReference type="GO" id="GO:0005737">
    <property type="term" value="C:cytoplasm"/>
    <property type="evidence" value="ECO:0007669"/>
    <property type="project" value="UniProtKB-SubCell"/>
</dbReference>
<comment type="pathway">
    <text evidence="2 7 8">Cell wall biogenesis; peptidoglycan biosynthesis.</text>
</comment>
<dbReference type="PANTHER" id="PTHR43692">
    <property type="entry name" value="UDP-N-ACETYLMURAMOYLALANINE--D-GLUTAMATE LIGASE"/>
    <property type="match status" value="1"/>
</dbReference>
<dbReference type="Pfam" id="PF08245">
    <property type="entry name" value="Mur_ligase_M"/>
    <property type="match status" value="1"/>
</dbReference>
<dbReference type="GO" id="GO:0008360">
    <property type="term" value="P:regulation of cell shape"/>
    <property type="evidence" value="ECO:0007669"/>
    <property type="project" value="UniProtKB-KW"/>
</dbReference>
<keyword evidence="6 7" id="KW-0067">ATP-binding</keyword>
<dbReference type="UniPathway" id="UPA00219"/>
<dbReference type="InterPro" id="IPR013221">
    <property type="entry name" value="Mur_ligase_cen"/>
</dbReference>
<evidence type="ECO:0000256" key="8">
    <source>
        <dbReference type="RuleBase" id="RU003664"/>
    </source>
</evidence>
<evidence type="ECO:0000259" key="9">
    <source>
        <dbReference type="Pfam" id="PF02875"/>
    </source>
</evidence>
<dbReference type="AlphaFoldDB" id="A0A1G1WSK3"/>
<sequence>MKLEELRSRKRIILVGFGVEAKATLEYLAKFHPSSQVETTDEKDGPDYLEKQEDFDLAIRSPGVRKEFITIPYTTATNIFFANVTKPIIGVTGSKGKSTTASLIHEILSESNISSELLGNIGVPMLSSLLNPKEPDYYVCELSSFHLDDIQYSPHISVVTNLFPEHMDYHQDLDNYYQAKFNITKYQVEKDFFVYNPGYKLLVDWAMQTKAHQVPVTDSLPFTTSLIPLIGEHNVENVRTALTVANILKIPTSVQAKGVERFKPLPHRLEKVGTFKNLTFYDDAIATTPEATIEAIKALPKTSTIFLGGKDRGYDFHSLVNLVLDSPIKNIVLFPDSGTKIKESLDSHENIDKKIFATDSMEEAVRFAYQESPQGSVVLLSCASPSYSLWKNFEEKGDEFQKFVKRFGS</sequence>
<evidence type="ECO:0000259" key="10">
    <source>
        <dbReference type="Pfam" id="PF08245"/>
    </source>
</evidence>